<gene>
    <name evidence="11" type="ORF">EV699_11197</name>
</gene>
<dbReference type="NCBIfam" id="TIGR03824">
    <property type="entry name" value="FlgM_jcvi"/>
    <property type="match status" value="1"/>
</dbReference>
<comment type="similarity">
    <text evidence="1">Belongs to the FlgM family.</text>
</comment>
<proteinExistence type="inferred from homology"/>
<reference evidence="11 12" key="1">
    <citation type="submission" date="2019-03" db="EMBL/GenBank/DDBJ databases">
        <title>Genomic Encyclopedia of Type Strains, Phase IV (KMG-IV): sequencing the most valuable type-strain genomes for metagenomic binning, comparative biology and taxonomic classification.</title>
        <authorList>
            <person name="Goeker M."/>
        </authorList>
    </citation>
    <scope>NUCLEOTIDE SEQUENCE [LARGE SCALE GENOMIC DNA]</scope>
    <source>
        <strain evidence="11 12">DSM 25287</strain>
    </source>
</reference>
<evidence type="ECO:0000259" key="10">
    <source>
        <dbReference type="Pfam" id="PF04316"/>
    </source>
</evidence>
<evidence type="ECO:0000256" key="4">
    <source>
        <dbReference type="ARBA" id="ARBA00022795"/>
    </source>
</evidence>
<dbReference type="GO" id="GO:0045892">
    <property type="term" value="P:negative regulation of DNA-templated transcription"/>
    <property type="evidence" value="ECO:0007669"/>
    <property type="project" value="InterPro"/>
</dbReference>
<evidence type="ECO:0000256" key="6">
    <source>
        <dbReference type="ARBA" id="ARBA00023163"/>
    </source>
</evidence>
<dbReference type="AlphaFoldDB" id="A0A4R2L9R7"/>
<protein>
    <recommendedName>
        <fullName evidence="2">Negative regulator of flagellin synthesis</fullName>
    </recommendedName>
    <alternativeName>
        <fullName evidence="8">Anti-sigma-28 factor</fullName>
    </alternativeName>
</protein>
<dbReference type="Proteomes" id="UP000295765">
    <property type="component" value="Unassembled WGS sequence"/>
</dbReference>
<keyword evidence="5" id="KW-0805">Transcription regulation</keyword>
<keyword evidence="6" id="KW-0804">Transcription</keyword>
<dbReference type="RefSeq" id="WP_165904100.1">
    <property type="nucleotide sequence ID" value="NZ_SLWY01000011.1"/>
</dbReference>
<sequence>MAINNVGGDGGPPPLRGPAAVSRLQPAGGSATPDAATAATDEVSLTAEAQRLRDAQAALTQEPAFDAARVDALRKAIASGEYHIDSRRLAGRLLDFESELSRP</sequence>
<organism evidence="11 12">
    <name type="scientific">Plasticicumulans lactativorans</name>
    <dbReference type="NCBI Taxonomy" id="1133106"/>
    <lineage>
        <taxon>Bacteria</taxon>
        <taxon>Pseudomonadati</taxon>
        <taxon>Pseudomonadota</taxon>
        <taxon>Gammaproteobacteria</taxon>
        <taxon>Candidatus Competibacteraceae</taxon>
        <taxon>Plasticicumulans</taxon>
    </lineage>
</organism>
<name>A0A4R2L9R7_9GAMM</name>
<dbReference type="InterPro" id="IPR035890">
    <property type="entry name" value="Anti-sigma-28_factor_FlgM_sf"/>
</dbReference>
<accession>A0A4R2L9R7</accession>
<dbReference type="InterPro" id="IPR031316">
    <property type="entry name" value="FlgM_C"/>
</dbReference>
<evidence type="ECO:0000256" key="7">
    <source>
        <dbReference type="ARBA" id="ARBA00024739"/>
    </source>
</evidence>
<dbReference type="GO" id="GO:0044781">
    <property type="term" value="P:bacterial-type flagellum organization"/>
    <property type="evidence" value="ECO:0007669"/>
    <property type="project" value="UniProtKB-KW"/>
</dbReference>
<comment type="caution">
    <text evidence="11">The sequence shown here is derived from an EMBL/GenBank/DDBJ whole genome shotgun (WGS) entry which is preliminary data.</text>
</comment>
<dbReference type="Pfam" id="PF04316">
    <property type="entry name" value="FlgM"/>
    <property type="match status" value="1"/>
</dbReference>
<keyword evidence="12" id="KW-1185">Reference proteome</keyword>
<comment type="function">
    <text evidence="7">Responsible for the coupling of flagellin expression to flagellar assembly by preventing expression of the flagellin genes when a component of the middle class of proteins is defective. It negatively regulates flagellar genes by inhibiting the activity of FliA by directly binding to FliA.</text>
</comment>
<evidence type="ECO:0000256" key="1">
    <source>
        <dbReference type="ARBA" id="ARBA00005322"/>
    </source>
</evidence>
<evidence type="ECO:0000256" key="8">
    <source>
        <dbReference type="ARBA" id="ARBA00030117"/>
    </source>
</evidence>
<feature type="region of interest" description="Disordered" evidence="9">
    <location>
        <begin position="1"/>
        <end position="40"/>
    </location>
</feature>
<feature type="domain" description="Anti-sigma-28 factor FlgM C-terminal" evidence="10">
    <location>
        <begin position="41"/>
        <end position="95"/>
    </location>
</feature>
<dbReference type="SUPFAM" id="SSF101498">
    <property type="entry name" value="Anti-sigma factor FlgM"/>
    <property type="match status" value="1"/>
</dbReference>
<evidence type="ECO:0000256" key="9">
    <source>
        <dbReference type="SAM" id="MobiDB-lite"/>
    </source>
</evidence>
<evidence type="ECO:0000256" key="3">
    <source>
        <dbReference type="ARBA" id="ARBA00022491"/>
    </source>
</evidence>
<feature type="compositionally biased region" description="Low complexity" evidence="9">
    <location>
        <begin position="26"/>
        <end position="40"/>
    </location>
</feature>
<dbReference type="InterPro" id="IPR007412">
    <property type="entry name" value="FlgM"/>
</dbReference>
<keyword evidence="3" id="KW-0678">Repressor</keyword>
<evidence type="ECO:0000313" key="11">
    <source>
        <dbReference type="EMBL" id="TCO80896.1"/>
    </source>
</evidence>
<evidence type="ECO:0000256" key="2">
    <source>
        <dbReference type="ARBA" id="ARBA00017823"/>
    </source>
</evidence>
<evidence type="ECO:0000256" key="5">
    <source>
        <dbReference type="ARBA" id="ARBA00023015"/>
    </source>
</evidence>
<evidence type="ECO:0000313" key="12">
    <source>
        <dbReference type="Proteomes" id="UP000295765"/>
    </source>
</evidence>
<keyword evidence="4" id="KW-1005">Bacterial flagellum biogenesis</keyword>
<dbReference type="EMBL" id="SLWY01000011">
    <property type="protein sequence ID" value="TCO80896.1"/>
    <property type="molecule type" value="Genomic_DNA"/>
</dbReference>